<accession>A0A5P1RFE5</accession>
<evidence type="ECO:0000256" key="6">
    <source>
        <dbReference type="ARBA" id="ARBA00022989"/>
    </source>
</evidence>
<feature type="transmembrane region" description="Helical" evidence="8">
    <location>
        <begin position="124"/>
        <end position="156"/>
    </location>
</feature>
<feature type="transmembrane region" description="Helical" evidence="8">
    <location>
        <begin position="458"/>
        <end position="476"/>
    </location>
</feature>
<dbReference type="PANTHER" id="PTHR33908:SF3">
    <property type="entry name" value="UNDECAPRENYL PHOSPHATE-ALPHA-4-AMINO-4-DEOXY-L-ARABINOSE ARABINOSYL TRANSFERASE"/>
    <property type="match status" value="1"/>
</dbReference>
<dbReference type="RefSeq" id="WP_138988198.1">
    <property type="nucleotide sequence ID" value="NZ_CP043869.1"/>
</dbReference>
<feature type="transmembrane region" description="Helical" evidence="8">
    <location>
        <begin position="347"/>
        <end position="367"/>
    </location>
</feature>
<protein>
    <submittedName>
        <fullName evidence="10">Glycosyltransferase family 39 protein</fullName>
    </submittedName>
</protein>
<dbReference type="EMBL" id="CP043869">
    <property type="protein sequence ID" value="QEQ97981.1"/>
    <property type="molecule type" value="Genomic_DNA"/>
</dbReference>
<feature type="transmembrane region" description="Helical" evidence="8">
    <location>
        <begin position="322"/>
        <end position="340"/>
    </location>
</feature>
<keyword evidence="5 8" id="KW-0812">Transmembrane</keyword>
<evidence type="ECO:0000256" key="8">
    <source>
        <dbReference type="SAM" id="Phobius"/>
    </source>
</evidence>
<name>A0A5P1RFE5_9GAMM</name>
<keyword evidence="11" id="KW-1185">Reference proteome</keyword>
<dbReference type="AlphaFoldDB" id="A0A5P1RFE5"/>
<dbReference type="Pfam" id="PF13231">
    <property type="entry name" value="PMT_2"/>
    <property type="match status" value="1"/>
</dbReference>
<dbReference type="GO" id="GO:0010041">
    <property type="term" value="P:response to iron(III) ion"/>
    <property type="evidence" value="ECO:0007669"/>
    <property type="project" value="TreeGrafter"/>
</dbReference>
<dbReference type="GO" id="GO:0009103">
    <property type="term" value="P:lipopolysaccharide biosynthetic process"/>
    <property type="evidence" value="ECO:0007669"/>
    <property type="project" value="UniProtKB-ARBA"/>
</dbReference>
<feature type="transmembrane region" description="Helical" evidence="8">
    <location>
        <begin position="176"/>
        <end position="201"/>
    </location>
</feature>
<evidence type="ECO:0000256" key="3">
    <source>
        <dbReference type="ARBA" id="ARBA00022676"/>
    </source>
</evidence>
<evidence type="ECO:0000259" key="9">
    <source>
        <dbReference type="Pfam" id="PF13231"/>
    </source>
</evidence>
<feature type="transmembrane region" description="Helical" evidence="8">
    <location>
        <begin position="387"/>
        <end position="408"/>
    </location>
</feature>
<feature type="transmembrane region" description="Helical" evidence="8">
    <location>
        <begin position="266"/>
        <end position="286"/>
    </location>
</feature>
<dbReference type="GO" id="GO:0005886">
    <property type="term" value="C:plasma membrane"/>
    <property type="evidence" value="ECO:0007669"/>
    <property type="project" value="UniProtKB-SubCell"/>
</dbReference>
<keyword evidence="6 8" id="KW-1133">Transmembrane helix</keyword>
<dbReference type="InterPro" id="IPR050297">
    <property type="entry name" value="LipidA_mod_glycosyltrf_83"/>
</dbReference>
<feature type="transmembrane region" description="Helical" evidence="8">
    <location>
        <begin position="12"/>
        <end position="34"/>
    </location>
</feature>
<organism evidence="10 11">
    <name type="scientific">Neptunomonas concharum</name>
    <dbReference type="NCBI Taxonomy" id="1031538"/>
    <lineage>
        <taxon>Bacteria</taxon>
        <taxon>Pseudomonadati</taxon>
        <taxon>Pseudomonadota</taxon>
        <taxon>Gammaproteobacteria</taxon>
        <taxon>Oceanospirillales</taxon>
        <taxon>Oceanospirillaceae</taxon>
        <taxon>Neptunomonas</taxon>
    </lineage>
</organism>
<dbReference type="GO" id="GO:0016763">
    <property type="term" value="F:pentosyltransferase activity"/>
    <property type="evidence" value="ECO:0007669"/>
    <property type="project" value="TreeGrafter"/>
</dbReference>
<reference evidence="10 11" key="1">
    <citation type="journal article" date="2019" name="Biochem. Eng. J.">
        <title>Metabolic engineering of the marine bacteria Neptunomonas concharum for the production of acetoin and meso-2,3-butanediol from acetate.</title>
        <authorList>
            <person name="Li W."/>
            <person name="Pu N."/>
            <person name="Liu C.-X."/>
            <person name="Yuan Q.-P."/>
            <person name="Li Z.-J."/>
        </authorList>
    </citation>
    <scope>NUCLEOTIDE SEQUENCE [LARGE SCALE GENOMIC DNA]</scope>
    <source>
        <strain evidence="10 11">JCM17730</strain>
    </source>
</reference>
<proteinExistence type="predicted"/>
<evidence type="ECO:0000256" key="2">
    <source>
        <dbReference type="ARBA" id="ARBA00022475"/>
    </source>
</evidence>
<comment type="subcellular location">
    <subcellularLocation>
        <location evidence="1">Cell membrane</location>
        <topology evidence="1">Multi-pass membrane protein</topology>
    </subcellularLocation>
</comment>
<feature type="transmembrane region" description="Helical" evidence="8">
    <location>
        <begin position="298"/>
        <end position="316"/>
    </location>
</feature>
<evidence type="ECO:0000256" key="1">
    <source>
        <dbReference type="ARBA" id="ARBA00004651"/>
    </source>
</evidence>
<keyword evidence="2" id="KW-1003">Cell membrane</keyword>
<evidence type="ECO:0000256" key="5">
    <source>
        <dbReference type="ARBA" id="ARBA00022692"/>
    </source>
</evidence>
<evidence type="ECO:0000256" key="4">
    <source>
        <dbReference type="ARBA" id="ARBA00022679"/>
    </source>
</evidence>
<dbReference type="OrthoDB" id="9775035at2"/>
<keyword evidence="7 8" id="KW-0472">Membrane</keyword>
<evidence type="ECO:0000256" key="7">
    <source>
        <dbReference type="ARBA" id="ARBA00023136"/>
    </source>
</evidence>
<feature type="transmembrane region" description="Helical" evidence="8">
    <location>
        <begin position="417"/>
        <end position="438"/>
    </location>
</feature>
<sequence>MNKTPPVSASLPFLLSTPVLIVLALVSAFGYAAWLPLFDLDEGAFTTATREMLETGNWVSTYMNGVPRHDKPIMIYWLQAISVSGFGLNTLSLRLPSCLAALGWIWISYRFVKEQRNDTEARAMVWLLAALPLASVIFKAAIADALLNFLLCAAFFDIYRYYQTPSTKRLVWISIWLGLGFLTKGPVACALPLSASLILFASEGRFKDWLRAIFHPISLTIFILIVLPWHIAVYIDQGWEFFRGFYLKHNIDRFSSTMESHGGNPFYYVVLLPLLLLPFTGLIWPVIKSLFVQRPRGLELYLLTWFLLVLAIFSFSKTQLPHYILYGITPVLILMARHLCHAGRWSLGAPALGLLLFSLLPLLFTYAADQSNKPFDKAVLLLAAQEYTLVFKILSVAGVALAISLLLLKRFNTPSRLLAGAAGCMLSFNFLLLPLIGAAQQEPVREAAHMAKSLGGPIVTYGINMPSFSVYMNQIVTRRAPQKGEMVLTRVAQKESLYALDPNASFSLLFSKGGVELYRYD</sequence>
<dbReference type="Proteomes" id="UP000324760">
    <property type="component" value="Chromosome"/>
</dbReference>
<gene>
    <name evidence="10" type="ORF">F0U83_15385</name>
</gene>
<feature type="transmembrane region" description="Helical" evidence="8">
    <location>
        <begin position="213"/>
        <end position="235"/>
    </location>
</feature>
<evidence type="ECO:0000313" key="10">
    <source>
        <dbReference type="EMBL" id="QEQ97981.1"/>
    </source>
</evidence>
<keyword evidence="3" id="KW-0328">Glycosyltransferase</keyword>
<feature type="transmembrane region" description="Helical" evidence="8">
    <location>
        <begin position="93"/>
        <end position="112"/>
    </location>
</feature>
<dbReference type="InterPro" id="IPR038731">
    <property type="entry name" value="RgtA/B/C-like"/>
</dbReference>
<evidence type="ECO:0000313" key="11">
    <source>
        <dbReference type="Proteomes" id="UP000324760"/>
    </source>
</evidence>
<dbReference type="PANTHER" id="PTHR33908">
    <property type="entry name" value="MANNOSYLTRANSFERASE YKCB-RELATED"/>
    <property type="match status" value="1"/>
</dbReference>
<feature type="domain" description="Glycosyltransferase RgtA/B/C/D-like" evidence="9">
    <location>
        <begin position="70"/>
        <end position="229"/>
    </location>
</feature>
<dbReference type="KEGG" id="ncu:F0U83_15385"/>
<keyword evidence="4 10" id="KW-0808">Transferase</keyword>